<dbReference type="AlphaFoldDB" id="A0A834SEY8"/>
<feature type="domain" description="RNase H type-1" evidence="2">
    <location>
        <begin position="8"/>
        <end position="137"/>
    </location>
</feature>
<name>A0A834SEY8_9FABA</name>
<evidence type="ECO:0000313" key="3">
    <source>
        <dbReference type="EMBL" id="KAF7802418.1"/>
    </source>
</evidence>
<feature type="region of interest" description="Disordered" evidence="1">
    <location>
        <begin position="370"/>
        <end position="391"/>
    </location>
</feature>
<dbReference type="GO" id="GO:0003676">
    <property type="term" value="F:nucleic acid binding"/>
    <property type="evidence" value="ECO:0007669"/>
    <property type="project" value="InterPro"/>
</dbReference>
<gene>
    <name evidence="3" type="ORF">G2W53_041529</name>
</gene>
<reference evidence="3" key="1">
    <citation type="submission" date="2020-09" db="EMBL/GenBank/DDBJ databases">
        <title>Genome-Enabled Discovery of Anthraquinone Biosynthesis in Senna tora.</title>
        <authorList>
            <person name="Kang S.-H."/>
            <person name="Pandey R.P."/>
            <person name="Lee C.-M."/>
            <person name="Sim J.-S."/>
            <person name="Jeong J.-T."/>
            <person name="Choi B.-S."/>
            <person name="Jung M."/>
            <person name="Ginzburg D."/>
            <person name="Zhao K."/>
            <person name="Won S.Y."/>
            <person name="Oh T.-J."/>
            <person name="Yu Y."/>
            <person name="Kim N.-H."/>
            <person name="Lee O.R."/>
            <person name="Lee T.-H."/>
            <person name="Bashyal P."/>
            <person name="Kim T.-S."/>
            <person name="Lee W.-H."/>
            <person name="Kawkins C."/>
            <person name="Kim C.-K."/>
            <person name="Kim J.S."/>
            <person name="Ahn B.O."/>
            <person name="Rhee S.Y."/>
            <person name="Sohng J.K."/>
        </authorList>
    </citation>
    <scope>NUCLEOTIDE SEQUENCE</scope>
    <source>
        <tissue evidence="3">Leaf</tissue>
    </source>
</reference>
<protein>
    <submittedName>
        <fullName evidence="3">Retrovirus-related Pol polyprotein from transposon 17.6</fullName>
    </submittedName>
</protein>
<dbReference type="PANTHER" id="PTHR48475">
    <property type="entry name" value="RIBONUCLEASE H"/>
    <property type="match status" value="1"/>
</dbReference>
<dbReference type="InterPro" id="IPR002156">
    <property type="entry name" value="RNaseH_domain"/>
</dbReference>
<organism evidence="3 4">
    <name type="scientific">Senna tora</name>
    <dbReference type="NCBI Taxonomy" id="362788"/>
    <lineage>
        <taxon>Eukaryota</taxon>
        <taxon>Viridiplantae</taxon>
        <taxon>Streptophyta</taxon>
        <taxon>Embryophyta</taxon>
        <taxon>Tracheophyta</taxon>
        <taxon>Spermatophyta</taxon>
        <taxon>Magnoliopsida</taxon>
        <taxon>eudicotyledons</taxon>
        <taxon>Gunneridae</taxon>
        <taxon>Pentapetalae</taxon>
        <taxon>rosids</taxon>
        <taxon>fabids</taxon>
        <taxon>Fabales</taxon>
        <taxon>Fabaceae</taxon>
        <taxon>Caesalpinioideae</taxon>
        <taxon>Cassia clade</taxon>
        <taxon>Senna</taxon>
    </lineage>
</organism>
<dbReference type="Gene3D" id="3.30.420.10">
    <property type="entry name" value="Ribonuclease H-like superfamily/Ribonuclease H"/>
    <property type="match status" value="1"/>
</dbReference>
<dbReference type="GO" id="GO:0004523">
    <property type="term" value="F:RNA-DNA hybrid ribonuclease activity"/>
    <property type="evidence" value="ECO:0007669"/>
    <property type="project" value="InterPro"/>
</dbReference>
<dbReference type="Proteomes" id="UP000634136">
    <property type="component" value="Unassembled WGS sequence"/>
</dbReference>
<comment type="caution">
    <text evidence="3">The sequence shown here is derived from an EMBL/GenBank/DDBJ whole genome shotgun (WGS) entry which is preliminary data.</text>
</comment>
<keyword evidence="4" id="KW-1185">Reference proteome</keyword>
<dbReference type="PROSITE" id="PS50879">
    <property type="entry name" value="RNASE_H_1"/>
    <property type="match status" value="1"/>
</dbReference>
<dbReference type="InterPro" id="IPR012337">
    <property type="entry name" value="RNaseH-like_sf"/>
</dbReference>
<feature type="region of interest" description="Disordered" evidence="1">
    <location>
        <begin position="431"/>
        <end position="462"/>
    </location>
</feature>
<evidence type="ECO:0000256" key="1">
    <source>
        <dbReference type="SAM" id="MobiDB-lite"/>
    </source>
</evidence>
<accession>A0A834SEY8</accession>
<proteinExistence type="predicted"/>
<evidence type="ECO:0000313" key="4">
    <source>
        <dbReference type="Proteomes" id="UP000634136"/>
    </source>
</evidence>
<evidence type="ECO:0000259" key="2">
    <source>
        <dbReference type="PROSITE" id="PS50879"/>
    </source>
</evidence>
<dbReference type="SUPFAM" id="SSF53098">
    <property type="entry name" value="Ribonuclease H-like"/>
    <property type="match status" value="1"/>
</dbReference>
<dbReference type="OrthoDB" id="1740909at2759"/>
<dbReference type="Pfam" id="PF13456">
    <property type="entry name" value="RVT_3"/>
    <property type="match status" value="1"/>
</dbReference>
<dbReference type="CDD" id="cd09279">
    <property type="entry name" value="RNase_HI_like"/>
    <property type="match status" value="1"/>
</dbReference>
<dbReference type="EMBL" id="JAAIUW010000013">
    <property type="protein sequence ID" value="KAF7802418.1"/>
    <property type="molecule type" value="Genomic_DNA"/>
</dbReference>
<dbReference type="InterPro" id="IPR036397">
    <property type="entry name" value="RNaseH_sf"/>
</dbReference>
<feature type="region of interest" description="Disordered" evidence="1">
    <location>
        <begin position="215"/>
        <end position="268"/>
    </location>
</feature>
<dbReference type="PANTHER" id="PTHR48475:SF2">
    <property type="entry name" value="RIBONUCLEASE H"/>
    <property type="match status" value="1"/>
</dbReference>
<sequence length="584" mass="63998">MANESEPIENNWIVFVDGSAGRRGSGVGVTILTPEGVAIDQALELNFKTTNNQAEYEALIAGLNLASELGATNLLVSSDSQLVVGQLNGDFEVKEPTIAKYVERSKMLLSKFKKTTIQRIPRTQNDRADCLYKLASASARCGNRPILQSSLDRPSIELPLAESLATEEVNDWRSPITKFLTSGELPEEDSAKRKMLKISPKFCVDSGVLYKRDRGPSSVDRGCAAAREKSVGSPGRDGFAPTAEEPPGEALDEVCSSGGKDPRTEESFAASSKRCARLRDIPEWEEGRIFSTSIISLPSSPLSASSSSGETCIDSALSSYSLPARNPTPSYEAPPCWQQQSLSLTSICPFHKRGRLLPFRALLVFESAPSTPGEHRKLPPTDPYTTGPSFPQSQRKLHILLSPAPLELADRPDETRTTELSPFWGDRSFLDESAGGVGRREERSRGAGESPARGTSEEVLPRRASSRLAEARMRAITDGPQALFGTVTQFRTRNLGVRLDPLRWEEGFTLRIKPPKRGSPRSGNHKEEIPLPLFRGIDQRFYQSFSILPMTTGLNVKPVRQALFRSLEVVKQGLGGWFHSKAVT</sequence>